<protein>
    <submittedName>
        <fullName evidence="2">DUF4302 domain-containing protein</fullName>
    </submittedName>
</protein>
<evidence type="ECO:0000313" key="3">
    <source>
        <dbReference type="Proteomes" id="UP000829517"/>
    </source>
</evidence>
<evidence type="ECO:0000256" key="1">
    <source>
        <dbReference type="SAM" id="SignalP"/>
    </source>
</evidence>
<sequence>MKKILKYRIAVSAVFFALFLITSCNNDEGAEDLFTENAVERLDERSEELNNLLISAENGWKMYYFTDSEEFGGFTLLMDFREDGTVLMTSDTDDEIQTSESRYDIKLGNTTKLSFTTKNDIHNLVDSYYPVELRGEGYKGSGEFYYIETTETGNIAFSSVRFQEGEYIVFEKATAEDWDSTIEESIAMEENLLPGPEDSVFTLIEVDNGSSVEKYPFVFDELRRYMNFSGIDSDGKVVDNSFGILYTPDGLTVYPKLEFDGVEFDSFNFDEEQGVFIAEEGGITVTIQYADAPAVISDEVNEIGTVNYETYGFNFGWGTSSLTSKGFLNLIDEVNENLGQYEFERFNIYAEVDEDGYVLVGFTISGYFAGYYFLPEIKDGKYVLTYQDVADDNGRFFEEGLQPFLDLIGSEEGWYYDKLGSFTTDTRNFSNTSATFTSVEDPSVRFYGLWY</sequence>
<dbReference type="RefSeq" id="WP_236957805.1">
    <property type="nucleotide sequence ID" value="NZ_JAETXX010000001.1"/>
</dbReference>
<dbReference type="InterPro" id="IPR025396">
    <property type="entry name" value="DUF4302"/>
</dbReference>
<comment type="caution">
    <text evidence="2">The sequence shown here is derived from an EMBL/GenBank/DDBJ whole genome shotgun (WGS) entry which is preliminary data.</text>
</comment>
<name>A0ABS9J0B7_9FLAO</name>
<dbReference type="Proteomes" id="UP000829517">
    <property type="component" value="Unassembled WGS sequence"/>
</dbReference>
<evidence type="ECO:0000313" key="2">
    <source>
        <dbReference type="EMBL" id="MCF8713847.1"/>
    </source>
</evidence>
<reference evidence="2 3" key="1">
    <citation type="submission" date="2021-01" db="EMBL/GenBank/DDBJ databases">
        <title>Genome sequencing of Joostella atrarenae M1-2 (= KCTC 23194).</title>
        <authorList>
            <person name="Zakaria M.R."/>
            <person name="Lam M.Q."/>
            <person name="Chong C.S."/>
        </authorList>
    </citation>
    <scope>NUCLEOTIDE SEQUENCE [LARGE SCALE GENOMIC DNA]</scope>
    <source>
        <strain evidence="2 3">M1-2</strain>
    </source>
</reference>
<keyword evidence="3" id="KW-1185">Reference proteome</keyword>
<organism evidence="2 3">
    <name type="scientific">Joostella atrarenae</name>
    <dbReference type="NCBI Taxonomy" id="679257"/>
    <lineage>
        <taxon>Bacteria</taxon>
        <taxon>Pseudomonadati</taxon>
        <taxon>Bacteroidota</taxon>
        <taxon>Flavobacteriia</taxon>
        <taxon>Flavobacteriales</taxon>
        <taxon>Flavobacteriaceae</taxon>
        <taxon>Joostella</taxon>
    </lineage>
</organism>
<gene>
    <name evidence="2" type="ORF">JM658_03320</name>
</gene>
<proteinExistence type="predicted"/>
<accession>A0ABS9J0B7</accession>
<dbReference type="Pfam" id="PF14135">
    <property type="entry name" value="DUF4302"/>
    <property type="match status" value="1"/>
</dbReference>
<feature type="chain" id="PRO_5045287075" evidence="1">
    <location>
        <begin position="27"/>
        <end position="451"/>
    </location>
</feature>
<keyword evidence="1" id="KW-0732">Signal</keyword>
<dbReference type="EMBL" id="JAETXX010000001">
    <property type="protein sequence ID" value="MCF8713847.1"/>
    <property type="molecule type" value="Genomic_DNA"/>
</dbReference>
<feature type="signal peptide" evidence="1">
    <location>
        <begin position="1"/>
        <end position="26"/>
    </location>
</feature>
<dbReference type="PROSITE" id="PS51257">
    <property type="entry name" value="PROKAR_LIPOPROTEIN"/>
    <property type="match status" value="1"/>
</dbReference>